<comment type="caution">
    <text evidence="1">The sequence shown here is derived from an EMBL/GenBank/DDBJ whole genome shotgun (WGS) entry which is preliminary data.</text>
</comment>
<gene>
    <name evidence="1" type="ORF">CAL19_12720</name>
</gene>
<proteinExistence type="predicted"/>
<dbReference type="Proteomes" id="UP000216947">
    <property type="component" value="Unassembled WGS sequence"/>
</dbReference>
<reference evidence="2" key="1">
    <citation type="submission" date="2017-05" db="EMBL/GenBank/DDBJ databases">
        <title>Complete and WGS of Bordetella genogroups.</title>
        <authorList>
            <person name="Spilker T."/>
            <person name="Lipuma J."/>
        </authorList>
    </citation>
    <scope>NUCLEOTIDE SEQUENCE [LARGE SCALE GENOMIC DNA]</scope>
    <source>
        <strain evidence="2">AU18089</strain>
    </source>
</reference>
<evidence type="ECO:0000313" key="1">
    <source>
        <dbReference type="EMBL" id="OZI17938.1"/>
    </source>
</evidence>
<dbReference type="AlphaFoldDB" id="A0A261QYS6"/>
<keyword evidence="2" id="KW-1185">Reference proteome</keyword>
<name>A0A261QYS6_9BORD</name>
<organism evidence="1 2">
    <name type="scientific">Bordetella genomosp. 7</name>
    <dbReference type="NCBI Taxonomy" id="1416805"/>
    <lineage>
        <taxon>Bacteria</taxon>
        <taxon>Pseudomonadati</taxon>
        <taxon>Pseudomonadota</taxon>
        <taxon>Betaproteobacteria</taxon>
        <taxon>Burkholderiales</taxon>
        <taxon>Alcaligenaceae</taxon>
        <taxon>Bordetella</taxon>
    </lineage>
</organism>
<dbReference type="EMBL" id="NEVK01000006">
    <property type="protein sequence ID" value="OZI17938.1"/>
    <property type="molecule type" value="Genomic_DNA"/>
</dbReference>
<evidence type="ECO:0000313" key="2">
    <source>
        <dbReference type="Proteomes" id="UP000216947"/>
    </source>
</evidence>
<protein>
    <recommendedName>
        <fullName evidence="3">Terminase</fullName>
    </recommendedName>
</protein>
<accession>A0A261QYS6</accession>
<sequence>MGTRGRKSTAEMTVVAQVAPVASSDRLPAPVHLTDAERAVWLEVVNDQPASAFTPTHGPLLEQYCRHIVQSRILAEEIMNFDRAWLADDDGLKRYDRLLAMQEREGRAASSLATRLRITRQAVDHPITAGRANARQARARKPWEAPIDV</sequence>
<evidence type="ECO:0008006" key="3">
    <source>
        <dbReference type="Google" id="ProtNLM"/>
    </source>
</evidence>